<dbReference type="GO" id="GO:0043066">
    <property type="term" value="P:negative regulation of apoptotic process"/>
    <property type="evidence" value="ECO:0007669"/>
    <property type="project" value="InterPro"/>
</dbReference>
<dbReference type="Ensembl" id="ENSJHYT00000025529.1">
    <property type="protein sequence ID" value="ENSJHYP00000021168.1"/>
    <property type="gene ID" value="ENSJHYG00000016014.1"/>
</dbReference>
<evidence type="ECO:0000313" key="1">
    <source>
        <dbReference type="Ensembl" id="ENSJHYP00000021168.1"/>
    </source>
</evidence>
<dbReference type="AlphaFoldDB" id="A0A8C5JR06"/>
<dbReference type="PANTHER" id="PTHR16915">
    <property type="entry name" value="IMMEDIATE EARLY RESPONSE 3"/>
    <property type="match status" value="1"/>
</dbReference>
<keyword evidence="2" id="KW-1185">Reference proteome</keyword>
<dbReference type="Proteomes" id="UP000694408">
    <property type="component" value="Unplaced"/>
</dbReference>
<name>A0A8C5JR06_JUNHY</name>
<proteinExistence type="predicted"/>
<organism evidence="1 2">
    <name type="scientific">Junco hyemalis</name>
    <name type="common">Dark-eyed junco</name>
    <dbReference type="NCBI Taxonomy" id="40217"/>
    <lineage>
        <taxon>Eukaryota</taxon>
        <taxon>Metazoa</taxon>
        <taxon>Chordata</taxon>
        <taxon>Craniata</taxon>
        <taxon>Vertebrata</taxon>
        <taxon>Euteleostomi</taxon>
        <taxon>Archelosauria</taxon>
        <taxon>Archosauria</taxon>
        <taxon>Dinosauria</taxon>
        <taxon>Saurischia</taxon>
        <taxon>Theropoda</taxon>
        <taxon>Coelurosauria</taxon>
        <taxon>Aves</taxon>
        <taxon>Neognathae</taxon>
        <taxon>Neoaves</taxon>
        <taxon>Telluraves</taxon>
        <taxon>Australaves</taxon>
        <taxon>Passeriformes</taxon>
        <taxon>Passerellidae</taxon>
        <taxon>Junco</taxon>
    </lineage>
</organism>
<evidence type="ECO:0000313" key="2">
    <source>
        <dbReference type="Proteomes" id="UP000694408"/>
    </source>
</evidence>
<dbReference type="PANTHER" id="PTHR16915:SF0">
    <property type="entry name" value="RADIATION-INDUCIBLE IMMEDIATE-EARLY GENE IEX-1"/>
    <property type="match status" value="1"/>
</dbReference>
<dbReference type="InterPro" id="IPR024829">
    <property type="entry name" value="IEX-1"/>
</dbReference>
<reference evidence="1" key="2">
    <citation type="submission" date="2025-09" db="UniProtKB">
        <authorList>
            <consortium name="Ensembl"/>
        </authorList>
    </citation>
    <scope>IDENTIFICATION</scope>
</reference>
<sequence length="159" mass="18018">LCHFQHSLVLPSAKHPDMLPYTRENIFSSTDLLKNNSENLSGPVFAAQAVRRPSGISTKRRKARKVLYPAHVRKYLPREKKDPVKRWLLFCAGIILIQVLTEVPDSLFCAPEPFQSVPQPLLSSHNPSLQPFSIPKAPQPWAQRPWLQHTSLLLKSLGL</sequence>
<protein>
    <submittedName>
        <fullName evidence="1">Uncharacterized protein</fullName>
    </submittedName>
</protein>
<accession>A0A8C5JR06</accession>
<reference evidence="1" key="1">
    <citation type="submission" date="2025-08" db="UniProtKB">
        <authorList>
            <consortium name="Ensembl"/>
        </authorList>
    </citation>
    <scope>IDENTIFICATION</scope>
</reference>